<dbReference type="GeneID" id="78254575"/>
<reference evidence="2 4" key="2">
    <citation type="journal article" date="2018" name="Nat. Biotechnol.">
        <title>A standardized bacterial taxonomy based on genome phylogeny substantially revises the tree of life.</title>
        <authorList>
            <person name="Parks D.H."/>
            <person name="Chuvochina M."/>
            <person name="Waite D.W."/>
            <person name="Rinke C."/>
            <person name="Skarshewski A."/>
            <person name="Chaumeil P.A."/>
            <person name="Hugenholtz P."/>
        </authorList>
    </citation>
    <scope>NUCLEOTIDE SEQUENCE [LARGE SCALE GENOMIC DNA]</scope>
    <source>
        <strain evidence="2">UBA11621</strain>
    </source>
</reference>
<dbReference type="KEGG" id="aaus:EP12_06395"/>
<evidence type="ECO:0000313" key="4">
    <source>
        <dbReference type="Proteomes" id="UP000264779"/>
    </source>
</evidence>
<dbReference type="AlphaFoldDB" id="A0A075P4Z0"/>
<dbReference type="Pfam" id="PF21980">
    <property type="entry name" value="MksE"/>
    <property type="match status" value="1"/>
</dbReference>
<gene>
    <name evidence="2" type="ORF">DEB45_06715</name>
    <name evidence="1" type="ORF">EP13_06565</name>
</gene>
<evidence type="ECO:0000313" key="2">
    <source>
        <dbReference type="EMBL" id="HBU50932.1"/>
    </source>
</evidence>
<organism evidence="1 3">
    <name type="scientific">Alteromonas australica</name>
    <dbReference type="NCBI Taxonomy" id="589873"/>
    <lineage>
        <taxon>Bacteria</taxon>
        <taxon>Pseudomonadati</taxon>
        <taxon>Pseudomonadota</taxon>
        <taxon>Gammaproteobacteria</taxon>
        <taxon>Alteromonadales</taxon>
        <taxon>Alteromonadaceae</taxon>
        <taxon>Alteromonas/Salinimonas group</taxon>
        <taxon>Alteromonas</taxon>
    </lineage>
</organism>
<dbReference type="EMBL" id="DONK01000099">
    <property type="protein sequence ID" value="HBU50932.1"/>
    <property type="molecule type" value="Genomic_DNA"/>
</dbReference>
<accession>A0A075P4Z0</accession>
<name>A0A075P4Z0_9ALTE</name>
<protein>
    <recommendedName>
        <fullName evidence="5">DUF4194 domain-containing protein</fullName>
    </recommendedName>
</protein>
<dbReference type="PATRIC" id="fig|589873.4.peg.1404"/>
<evidence type="ECO:0008006" key="5">
    <source>
        <dbReference type="Google" id="ProtNLM"/>
    </source>
</evidence>
<dbReference type="KEGG" id="aal:EP13_06565"/>
<dbReference type="eggNOG" id="ENOG502Z88X">
    <property type="taxonomic scope" value="Bacteria"/>
</dbReference>
<reference evidence="1 3" key="1">
    <citation type="submission" date="2014-06" db="EMBL/GenBank/DDBJ databases">
        <title>Genomes of Alteromonas australica, a world apart.</title>
        <authorList>
            <person name="Gonzaga A."/>
            <person name="Lopez-Perez M."/>
            <person name="Rodriguez-Valera F."/>
        </authorList>
    </citation>
    <scope>NUCLEOTIDE SEQUENCE [LARGE SCALE GENOMIC DNA]</scope>
    <source>
        <strain evidence="1 3">H 17</strain>
    </source>
</reference>
<dbReference type="EMBL" id="CP008849">
    <property type="protein sequence ID" value="AIF98382.1"/>
    <property type="molecule type" value="Genomic_DNA"/>
</dbReference>
<proteinExistence type="predicted"/>
<dbReference type="Proteomes" id="UP000056090">
    <property type="component" value="Chromosome"/>
</dbReference>
<dbReference type="RefSeq" id="WP_044056564.1">
    <property type="nucleotide sequence ID" value="NZ_CAJXAX010000032.1"/>
</dbReference>
<evidence type="ECO:0000313" key="1">
    <source>
        <dbReference type="EMBL" id="AIF98382.1"/>
    </source>
</evidence>
<dbReference type="Proteomes" id="UP000264779">
    <property type="component" value="Unassembled WGS sequence"/>
</dbReference>
<sequence>MMTEQGYVLSALLQGAFICQVTDEEAWRFLKSRDNAQQLEPHLNLLNRTLSTTADGDVFFASYLTIGEPERKVLTQQFQDTASNLIPLVEWLLLVQQASESDMPVTMGNAIRLNELQTTIEDTPAYAEQLEKISRYRMFGSTSVNLDGQLKQVFKRLTELGYLSKPNSEKQIYLATGKVEHLYEMIRFIDETEALSLSEQAEAAISQGSLL</sequence>
<dbReference type="InterPro" id="IPR053841">
    <property type="entry name" value="MksE"/>
</dbReference>
<dbReference type="OrthoDB" id="8565179at2"/>
<evidence type="ECO:0000313" key="3">
    <source>
        <dbReference type="Proteomes" id="UP000056090"/>
    </source>
</evidence>
<keyword evidence="3" id="KW-1185">Reference proteome</keyword>